<dbReference type="PANTHER" id="PTHR33677">
    <property type="entry name" value="TRANSCRIPTIONAL REPRESSOR FRMR-RELATED"/>
    <property type="match status" value="1"/>
</dbReference>
<proteinExistence type="predicted"/>
<sequence>MGHLHPHRKQVVNRLAIIEGHVRSVKEMASNDRECSDLLVQLGAIRSAIDKCAKLILKDHLEGCVQKAISEGDEKVIRDFNRAIDTYLK</sequence>
<evidence type="ECO:0000313" key="1">
    <source>
        <dbReference type="EMBL" id="GAA0330762.1"/>
    </source>
</evidence>
<dbReference type="Gene3D" id="1.20.58.1000">
    <property type="entry name" value="Metal-sensitive repressor, helix protomer"/>
    <property type="match status" value="1"/>
</dbReference>
<dbReference type="Proteomes" id="UP001500782">
    <property type="component" value="Unassembled WGS sequence"/>
</dbReference>
<organism evidence="1 2">
    <name type="scientific">Bacillus carboniphilus</name>
    <dbReference type="NCBI Taxonomy" id="86663"/>
    <lineage>
        <taxon>Bacteria</taxon>
        <taxon>Bacillati</taxon>
        <taxon>Bacillota</taxon>
        <taxon>Bacilli</taxon>
        <taxon>Bacillales</taxon>
        <taxon>Bacillaceae</taxon>
        <taxon>Bacillus</taxon>
    </lineage>
</organism>
<dbReference type="InterPro" id="IPR003735">
    <property type="entry name" value="Metal_Tscrpt_repr"/>
</dbReference>
<keyword evidence="2" id="KW-1185">Reference proteome</keyword>
<dbReference type="Pfam" id="PF02583">
    <property type="entry name" value="Trns_repr_metal"/>
    <property type="match status" value="1"/>
</dbReference>
<evidence type="ECO:0000313" key="2">
    <source>
        <dbReference type="Proteomes" id="UP001500782"/>
    </source>
</evidence>
<accession>A0ABN0WAE0</accession>
<comment type="caution">
    <text evidence="1">The sequence shown here is derived from an EMBL/GenBank/DDBJ whole genome shotgun (WGS) entry which is preliminary data.</text>
</comment>
<reference evidence="1 2" key="1">
    <citation type="journal article" date="2019" name="Int. J. Syst. Evol. Microbiol.">
        <title>The Global Catalogue of Microorganisms (GCM) 10K type strain sequencing project: providing services to taxonomists for standard genome sequencing and annotation.</title>
        <authorList>
            <consortium name="The Broad Institute Genomics Platform"/>
            <consortium name="The Broad Institute Genome Sequencing Center for Infectious Disease"/>
            <person name="Wu L."/>
            <person name="Ma J."/>
        </authorList>
    </citation>
    <scope>NUCLEOTIDE SEQUENCE [LARGE SCALE GENOMIC DNA]</scope>
    <source>
        <strain evidence="1 2">JCM 9731</strain>
    </source>
</reference>
<dbReference type="RefSeq" id="WP_343798941.1">
    <property type="nucleotide sequence ID" value="NZ_BAAADJ010000021.1"/>
</dbReference>
<dbReference type="EMBL" id="BAAADJ010000021">
    <property type="protein sequence ID" value="GAA0330762.1"/>
    <property type="molecule type" value="Genomic_DNA"/>
</dbReference>
<dbReference type="PANTHER" id="PTHR33677:SF3">
    <property type="entry name" value="COPPER-SENSING TRANSCRIPTIONAL REPRESSOR RICR"/>
    <property type="match status" value="1"/>
</dbReference>
<gene>
    <name evidence="1" type="ORF">GCM10008967_21590</name>
</gene>
<dbReference type="InterPro" id="IPR038390">
    <property type="entry name" value="Metal_Tscrpt_repr_sf"/>
</dbReference>
<protein>
    <submittedName>
        <fullName evidence="1">Metal-sensing transcriptional repressor</fullName>
    </submittedName>
</protein>
<name>A0ABN0WAE0_9BACI</name>